<keyword evidence="6" id="KW-0862">Zinc</keyword>
<evidence type="ECO:0000313" key="11">
    <source>
        <dbReference type="Proteomes" id="UP000481858"/>
    </source>
</evidence>
<reference evidence="10 11" key="1">
    <citation type="submission" date="2019-12" db="EMBL/GenBank/DDBJ databases">
        <title>Draft genome sequence of the ascomycete Xylaria multiplex DSM 110363.</title>
        <authorList>
            <person name="Buettner E."/>
            <person name="Kellner H."/>
        </authorList>
    </citation>
    <scope>NUCLEOTIDE SEQUENCE [LARGE SCALE GENOMIC DNA]</scope>
    <source>
        <strain evidence="10 11">DSM 110363</strain>
    </source>
</reference>
<dbReference type="InterPro" id="IPR002195">
    <property type="entry name" value="Dihydroorotase_CS"/>
</dbReference>
<keyword evidence="11" id="KW-1185">Reference proteome</keyword>
<dbReference type="InterPro" id="IPR032466">
    <property type="entry name" value="Metal_Hydrolase"/>
</dbReference>
<keyword evidence="4" id="KW-0479">Metal-binding</keyword>
<evidence type="ECO:0000256" key="5">
    <source>
        <dbReference type="ARBA" id="ARBA00022801"/>
    </source>
</evidence>
<dbReference type="PANTHER" id="PTHR43137:SF1">
    <property type="entry name" value="DIHYDROOROTASE"/>
    <property type="match status" value="1"/>
</dbReference>
<evidence type="ECO:0000256" key="6">
    <source>
        <dbReference type="ARBA" id="ARBA00022833"/>
    </source>
</evidence>
<dbReference type="GO" id="GO:0004151">
    <property type="term" value="F:dihydroorotase activity"/>
    <property type="evidence" value="ECO:0007669"/>
    <property type="project" value="UniProtKB-EC"/>
</dbReference>
<dbReference type="InterPro" id="IPR006680">
    <property type="entry name" value="Amidohydro-rel"/>
</dbReference>
<evidence type="ECO:0000256" key="4">
    <source>
        <dbReference type="ARBA" id="ARBA00022723"/>
    </source>
</evidence>
<keyword evidence="5" id="KW-0378">Hydrolase</keyword>
<dbReference type="InParanoid" id="A0A7C8MM46"/>
<dbReference type="PANTHER" id="PTHR43137">
    <property type="entry name" value="DIHYDROOROTASE"/>
    <property type="match status" value="1"/>
</dbReference>
<evidence type="ECO:0000256" key="8">
    <source>
        <dbReference type="SAM" id="MobiDB-lite"/>
    </source>
</evidence>
<dbReference type="UniPathway" id="UPA00070">
    <property type="reaction ID" value="UER00117"/>
</dbReference>
<evidence type="ECO:0000256" key="3">
    <source>
        <dbReference type="ARBA" id="ARBA00012860"/>
    </source>
</evidence>
<comment type="similarity">
    <text evidence="2">Belongs to the metallo-dependent hydrolases superfamily. DHOase family. Class II DHOase subfamily.</text>
</comment>
<dbReference type="InterPro" id="IPR004721">
    <property type="entry name" value="DHOdimr"/>
</dbReference>
<organism evidence="10 11">
    <name type="scientific">Xylaria multiplex</name>
    <dbReference type="NCBI Taxonomy" id="323545"/>
    <lineage>
        <taxon>Eukaryota</taxon>
        <taxon>Fungi</taxon>
        <taxon>Dikarya</taxon>
        <taxon>Ascomycota</taxon>
        <taxon>Pezizomycotina</taxon>
        <taxon>Sordariomycetes</taxon>
        <taxon>Xylariomycetidae</taxon>
        <taxon>Xylariales</taxon>
        <taxon>Xylariaceae</taxon>
        <taxon>Xylaria</taxon>
    </lineage>
</organism>
<evidence type="ECO:0000256" key="7">
    <source>
        <dbReference type="ARBA" id="ARBA00022975"/>
    </source>
</evidence>
<dbReference type="GO" id="GO:0005737">
    <property type="term" value="C:cytoplasm"/>
    <property type="evidence" value="ECO:0007669"/>
    <property type="project" value="TreeGrafter"/>
</dbReference>
<dbReference type="NCBIfam" id="TIGR00856">
    <property type="entry name" value="pyrC_dimer"/>
    <property type="match status" value="1"/>
</dbReference>
<comment type="pathway">
    <text evidence="1">Pyrimidine metabolism; UMP biosynthesis via de novo pathway; (S)-dihydroorotate from bicarbonate: step 3/3.</text>
</comment>
<keyword evidence="7" id="KW-0665">Pyrimidine biosynthesis</keyword>
<proteinExistence type="inferred from homology"/>
<dbReference type="Gene3D" id="3.20.20.140">
    <property type="entry name" value="Metal-dependent hydrolases"/>
    <property type="match status" value="1"/>
</dbReference>
<gene>
    <name evidence="10" type="ORF">GQX73_g7223</name>
</gene>
<dbReference type="GO" id="GO:0046872">
    <property type="term" value="F:metal ion binding"/>
    <property type="evidence" value="ECO:0007669"/>
    <property type="project" value="UniProtKB-KW"/>
</dbReference>
<feature type="region of interest" description="Disordered" evidence="8">
    <location>
        <begin position="646"/>
        <end position="675"/>
    </location>
</feature>
<protein>
    <recommendedName>
        <fullName evidence="3">dihydroorotase</fullName>
        <ecNumber evidence="3">3.5.2.3</ecNumber>
    </recommendedName>
</protein>
<dbReference type="Gene3D" id="1.10.472.10">
    <property type="entry name" value="Cyclin-like"/>
    <property type="match status" value="2"/>
</dbReference>
<feature type="domain" description="Amidohydrolase-related" evidence="9">
    <location>
        <begin position="74"/>
        <end position="169"/>
    </location>
</feature>
<dbReference type="SUPFAM" id="SSF47954">
    <property type="entry name" value="Cyclin-like"/>
    <property type="match status" value="2"/>
</dbReference>
<dbReference type="GO" id="GO:0006207">
    <property type="term" value="P:'de novo' pyrimidine nucleobase biosynthetic process"/>
    <property type="evidence" value="ECO:0007669"/>
    <property type="project" value="TreeGrafter"/>
</dbReference>
<dbReference type="AlphaFoldDB" id="A0A7C8MM46"/>
<dbReference type="EC" id="3.5.2.3" evidence="3"/>
<evidence type="ECO:0000256" key="2">
    <source>
        <dbReference type="ARBA" id="ARBA00005631"/>
    </source>
</evidence>
<evidence type="ECO:0000313" key="10">
    <source>
        <dbReference type="EMBL" id="KAF2966350.1"/>
    </source>
</evidence>
<dbReference type="PROSITE" id="PS00483">
    <property type="entry name" value="DIHYDROOROTASE_2"/>
    <property type="match status" value="1"/>
</dbReference>
<evidence type="ECO:0000259" key="9">
    <source>
        <dbReference type="Pfam" id="PF04909"/>
    </source>
</evidence>
<dbReference type="OrthoDB" id="1670005at2759"/>
<sequence>MHVHLRQGQVMDLVVPSIRRGGVDTVFVMPNLQPPVTSVAAALEYKSRLQAIEPQVNYLMSLYLHPSVTPHVIAEAANAGIAGVKLYPQGMIGVTTNSESGVAGDFVETYAPTFAAMEQYDIVLNLHGEVPGTVPQGNVSLEELFLPTLKRLNEKFPKLRIVLEHCSTAAAVDAVRSCSPTVAGTITAHHLYLTGDVSEVDPHAFCKPIPKTPSDRDALLKAVCSGDPKFFFGSDSAPHPLVTKQGSPIPAGVFTQPYATQLVLLALEEATEKGIIDEKDVTQENIEGFLSLFGRRFYKLEEPSPTGPRIVVKRTGEMIPASIRSADGTLEVGISRSETPVFSLRERRPTPKKEIFKKLESHILSGRYTLMFAMSHITNPLATVDQLYRRTSSFSTLPSDLQDAIFFSTQSLTQAAGLLLRLPQSVTAQASVDVSAASIFVVAKLSAHPCRPRDICNVYTYLLSSASPLLRSRPSSPVDASAYYLSESSLDAFQKRILSLEGRILYALNFDTAVALPHGLAVTYLQALDFCGDASRAKITRRVIAYLNTALLSPQMLYLTHQPNTLAVAAIYSAARDVEISAKMPDCPWWEVFDVDREELGFLVVGMRSLEGLVRKLRDDFEGFAKGGVITRNAIEAEMTRRGLGMKNGDDAAGEIDEEEAMMRSLDDRAERMEA</sequence>
<dbReference type="InterPro" id="IPR036915">
    <property type="entry name" value="Cyclin-like_sf"/>
</dbReference>
<dbReference type="SUPFAM" id="SSF51556">
    <property type="entry name" value="Metallo-dependent hydrolases"/>
    <property type="match status" value="1"/>
</dbReference>
<dbReference type="GO" id="GO:0044205">
    <property type="term" value="P:'de novo' UMP biosynthetic process"/>
    <property type="evidence" value="ECO:0007669"/>
    <property type="project" value="UniProtKB-UniPathway"/>
</dbReference>
<dbReference type="Proteomes" id="UP000481858">
    <property type="component" value="Unassembled WGS sequence"/>
</dbReference>
<dbReference type="EMBL" id="WUBL01000091">
    <property type="protein sequence ID" value="KAF2966350.1"/>
    <property type="molecule type" value="Genomic_DNA"/>
</dbReference>
<dbReference type="Pfam" id="PF04909">
    <property type="entry name" value="Amidohydro_2"/>
    <property type="match status" value="1"/>
</dbReference>
<comment type="caution">
    <text evidence="10">The sequence shown here is derived from an EMBL/GenBank/DDBJ whole genome shotgun (WGS) entry which is preliminary data.</text>
</comment>
<evidence type="ECO:0000256" key="1">
    <source>
        <dbReference type="ARBA" id="ARBA00004880"/>
    </source>
</evidence>
<accession>A0A7C8MM46</accession>
<feature type="compositionally biased region" description="Basic and acidic residues" evidence="8">
    <location>
        <begin position="661"/>
        <end position="675"/>
    </location>
</feature>
<name>A0A7C8MM46_9PEZI</name>